<accession>A0A1X7V751</accession>
<evidence type="ECO:0000313" key="3">
    <source>
        <dbReference type="EnsemblMetazoa" id="Aqu2.1.35634_001"/>
    </source>
</evidence>
<evidence type="ECO:0000256" key="1">
    <source>
        <dbReference type="SAM" id="MobiDB-lite"/>
    </source>
</evidence>
<proteinExistence type="predicted"/>
<dbReference type="AlphaFoldDB" id="A0A1X7V751"/>
<protein>
    <recommendedName>
        <fullName evidence="4">Secreted protein</fullName>
    </recommendedName>
</protein>
<feature type="compositionally biased region" description="Polar residues" evidence="1">
    <location>
        <begin position="107"/>
        <end position="117"/>
    </location>
</feature>
<feature type="region of interest" description="Disordered" evidence="1">
    <location>
        <begin position="25"/>
        <end position="117"/>
    </location>
</feature>
<evidence type="ECO:0008006" key="4">
    <source>
        <dbReference type="Google" id="ProtNLM"/>
    </source>
</evidence>
<name>A0A1X7V751_AMPQE</name>
<feature type="chain" id="PRO_5013095588" description="Secreted protein" evidence="2">
    <location>
        <begin position="21"/>
        <end position="117"/>
    </location>
</feature>
<dbReference type="EnsemblMetazoa" id="Aqu2.1.35634_001">
    <property type="protein sequence ID" value="Aqu2.1.35634_001"/>
    <property type="gene ID" value="Aqu2.1.35634"/>
</dbReference>
<evidence type="ECO:0000256" key="2">
    <source>
        <dbReference type="SAM" id="SignalP"/>
    </source>
</evidence>
<reference evidence="3" key="1">
    <citation type="submission" date="2017-05" db="UniProtKB">
        <authorList>
            <consortium name="EnsemblMetazoa"/>
        </authorList>
    </citation>
    <scope>IDENTIFICATION</scope>
</reference>
<dbReference type="InParanoid" id="A0A1X7V751"/>
<keyword evidence="2" id="KW-0732">Signal</keyword>
<sequence length="117" mass="12717">MNNAHLAVIRCVLAYRVTWSIVMASSSGGRNSRESQPRLGEGSRSLGVSTHICDGAVGGSSHNGDSRRQCDEGGGGFDHCNRRQNECASSSSSDSRANRHRWDFDEGSSNFDNRGRR</sequence>
<organism evidence="3">
    <name type="scientific">Amphimedon queenslandica</name>
    <name type="common">Sponge</name>
    <dbReference type="NCBI Taxonomy" id="400682"/>
    <lineage>
        <taxon>Eukaryota</taxon>
        <taxon>Metazoa</taxon>
        <taxon>Porifera</taxon>
        <taxon>Demospongiae</taxon>
        <taxon>Heteroscleromorpha</taxon>
        <taxon>Haplosclerida</taxon>
        <taxon>Niphatidae</taxon>
        <taxon>Amphimedon</taxon>
    </lineage>
</organism>
<feature type="signal peptide" evidence="2">
    <location>
        <begin position="1"/>
        <end position="20"/>
    </location>
</feature>